<feature type="transmembrane region" description="Helical" evidence="1">
    <location>
        <begin position="231"/>
        <end position="252"/>
    </location>
</feature>
<protein>
    <submittedName>
        <fullName evidence="2">Uncharacterized protein</fullName>
    </submittedName>
</protein>
<sequence>MYRESDVFVSQESLEAQRRIAQRRVFIITLVVFSVVAGGSFACVFFGISEIVNKDRTLMNDGLGEVMTVLGIFFTIPCIFCIVALAMLALNFSCCRTIPSFSKFIVLALIIISFVAQQVLTDVYIFSIIGLYALSVVVLDVCVLLCHAYYRFHRFYLPTILTILLVAGKISVICFYANLIRLDSHLGPIGIRAVLFLTIPIVQLPLYITIPRDVNMMENPSSYQETIVENFNNNFNLFLLHLLNSLDVISMYGSFVVQEPEGKKFIPTPEPFRILIIIIVCIAYVGNNVAVIHLFFKRDGVEHAELRCLPRNLRDATNQWSSTDISGSHKRRILQYILFLLVVCDIPLLAVRIQLWWKGYQMLSVFVTKNIKSILDVIMVLLRVGHSGGYDERSRYLLPENS</sequence>
<comment type="caution">
    <text evidence="2">The sequence shown here is derived from an EMBL/GenBank/DDBJ whole genome shotgun (WGS) entry which is preliminary data.</text>
</comment>
<dbReference type="RefSeq" id="XP_028886846.1">
    <property type="nucleotide sequence ID" value="XM_029021424.1"/>
</dbReference>
<feature type="transmembrane region" description="Helical" evidence="1">
    <location>
        <begin position="336"/>
        <end position="357"/>
    </location>
</feature>
<evidence type="ECO:0000256" key="1">
    <source>
        <dbReference type="SAM" id="Phobius"/>
    </source>
</evidence>
<organism evidence="2 3">
    <name type="scientific">Trypanosoma theileri</name>
    <dbReference type="NCBI Taxonomy" id="67003"/>
    <lineage>
        <taxon>Eukaryota</taxon>
        <taxon>Discoba</taxon>
        <taxon>Euglenozoa</taxon>
        <taxon>Kinetoplastea</taxon>
        <taxon>Metakinetoplastina</taxon>
        <taxon>Trypanosomatida</taxon>
        <taxon>Trypanosomatidae</taxon>
        <taxon>Trypanosoma</taxon>
    </lineage>
</organism>
<feature type="transmembrane region" description="Helical" evidence="1">
    <location>
        <begin position="272"/>
        <end position="296"/>
    </location>
</feature>
<dbReference type="VEuPathDB" id="TriTrypDB:TM35_000021060"/>
<feature type="transmembrane region" description="Helical" evidence="1">
    <location>
        <begin position="68"/>
        <end position="92"/>
    </location>
</feature>
<gene>
    <name evidence="2" type="ORF">TM35_000021060</name>
</gene>
<name>A0A1X0P8L4_9TRYP</name>
<dbReference type="EMBL" id="NBCO01000002">
    <property type="protein sequence ID" value="ORC92780.1"/>
    <property type="molecule type" value="Genomic_DNA"/>
</dbReference>
<reference evidence="2 3" key="1">
    <citation type="submission" date="2017-03" db="EMBL/GenBank/DDBJ databases">
        <title>An alternative strategy for trypanosome survival in the mammalian bloodstream revealed through genome and transcriptome analysis of the ubiquitous bovine parasite Trypanosoma (Megatrypanum) theileri.</title>
        <authorList>
            <person name="Kelly S."/>
            <person name="Ivens A."/>
            <person name="Mott A."/>
            <person name="O'Neill E."/>
            <person name="Emms D."/>
            <person name="Macleod O."/>
            <person name="Voorheis P."/>
            <person name="Matthews J."/>
            <person name="Matthews K."/>
            <person name="Carrington M."/>
        </authorList>
    </citation>
    <scope>NUCLEOTIDE SEQUENCE [LARGE SCALE GENOMIC DNA]</scope>
    <source>
        <strain evidence="2">Edinburgh</strain>
    </source>
</reference>
<dbReference type="AlphaFoldDB" id="A0A1X0P8L4"/>
<accession>A0A1X0P8L4</accession>
<proteinExistence type="predicted"/>
<keyword evidence="1" id="KW-0472">Membrane</keyword>
<feature type="transmembrane region" description="Helical" evidence="1">
    <location>
        <begin position="104"/>
        <end position="120"/>
    </location>
</feature>
<feature type="transmembrane region" description="Helical" evidence="1">
    <location>
        <begin position="126"/>
        <end position="148"/>
    </location>
</feature>
<feature type="transmembrane region" description="Helical" evidence="1">
    <location>
        <begin position="191"/>
        <end position="210"/>
    </location>
</feature>
<keyword evidence="1" id="KW-1133">Transmembrane helix</keyword>
<feature type="transmembrane region" description="Helical" evidence="1">
    <location>
        <begin position="25"/>
        <end position="48"/>
    </location>
</feature>
<keyword evidence="3" id="KW-1185">Reference proteome</keyword>
<dbReference type="GeneID" id="39981204"/>
<evidence type="ECO:0000313" key="3">
    <source>
        <dbReference type="Proteomes" id="UP000192257"/>
    </source>
</evidence>
<dbReference type="Proteomes" id="UP000192257">
    <property type="component" value="Unassembled WGS sequence"/>
</dbReference>
<evidence type="ECO:0000313" key="2">
    <source>
        <dbReference type="EMBL" id="ORC92780.1"/>
    </source>
</evidence>
<feature type="transmembrane region" description="Helical" evidence="1">
    <location>
        <begin position="155"/>
        <end position="179"/>
    </location>
</feature>
<dbReference type="OrthoDB" id="250042at2759"/>
<keyword evidence="1" id="KW-0812">Transmembrane</keyword>